<dbReference type="EMBL" id="JAFCIX010000073">
    <property type="protein sequence ID" value="KAH6599259.1"/>
    <property type="molecule type" value="Genomic_DNA"/>
</dbReference>
<evidence type="ECO:0000256" key="1">
    <source>
        <dbReference type="ARBA" id="ARBA00004395"/>
    </source>
</evidence>
<evidence type="ECO:0000256" key="2">
    <source>
        <dbReference type="ARBA" id="ARBA00011023"/>
    </source>
</evidence>
<evidence type="ECO:0000256" key="5">
    <source>
        <dbReference type="ARBA" id="ARBA00022927"/>
    </source>
</evidence>
<dbReference type="PANTHER" id="PTHR21506:SF0">
    <property type="entry name" value="CONSERVED OLIGOMERIC GOLGI COMPLEX SUBUNIT 6"/>
    <property type="match status" value="1"/>
</dbReference>
<comment type="similarity">
    <text evidence="2 10">Belongs to the COG6 family.</text>
</comment>
<evidence type="ECO:0000259" key="12">
    <source>
        <dbReference type="Pfam" id="PF06419"/>
    </source>
</evidence>
<evidence type="ECO:0000256" key="11">
    <source>
        <dbReference type="SAM" id="Coils"/>
    </source>
</evidence>
<sequence>MTVTTATPDTMVPQAMAADPLSPGADGLLPQNKLTTGYPLYRKLSKILHLSLDEPETQAALAALTTIYPEHAAGAHRNLKSDVERQITGVSKGFLAAFDTLQKQLADIEEQIDGIGNRCNQMDNQLKSAYNDTASVLKHTQDMKTKSDQTLSRKLVAEALLQRFTLSDDEIRSLTTSNDSIDGVFFTTLSRVQHIQSDCKVLLITENQRLGLEIMETTGIYLESAFEKLYRWTLAECKRMKSESPEIPVYLKEGIRALKLRPLLFESCMEEISNIRRAANVRSFQDALSIGNPGGFPRPIEMHAHDALRYTGDILAWMHQAAVSEREMLEGLFDLTSAAARGRQMGMVTAGDQSALDEVEGFRADDESLFRVLNKSLEGICRPLKLRIESVFRSELGPITSYRVANLVQFYAHTILKVLGPSSELGASFEELIQDAFKVFFGALNAQAVDILRFVQPPGSDLQPPQAVKDIISQLQEIMLSYDGSLLSASGQDKEFQEIISALLNPVLKMCDLGSANLKPLESAMYMVNCLYHVQTAVAAFSFAATQVQTIQTNLDLQVQVLVDEQYSVILRQSGLENLVLHMETNPPPLALSQTTDSKAVAAAMSRLDVFLVTVTVDVAETLANISSVQISRSISQRGFRRFVEAYRGMVAKIMNPENKYEFPASLIIRSVEEVETLLSLQEDSS</sequence>
<gene>
    <name evidence="14" type="ORF">BASA50_003145</name>
</gene>
<dbReference type="Pfam" id="PF06419">
    <property type="entry name" value="COG6_N"/>
    <property type="match status" value="1"/>
</dbReference>
<keyword evidence="15" id="KW-1185">Reference proteome</keyword>
<dbReference type="InterPro" id="IPR048368">
    <property type="entry name" value="COG6_N"/>
</dbReference>
<organism evidence="14 15">
    <name type="scientific">Batrachochytrium salamandrivorans</name>
    <dbReference type="NCBI Taxonomy" id="1357716"/>
    <lineage>
        <taxon>Eukaryota</taxon>
        <taxon>Fungi</taxon>
        <taxon>Fungi incertae sedis</taxon>
        <taxon>Chytridiomycota</taxon>
        <taxon>Chytridiomycota incertae sedis</taxon>
        <taxon>Chytridiomycetes</taxon>
        <taxon>Rhizophydiales</taxon>
        <taxon>Rhizophydiales incertae sedis</taxon>
        <taxon>Batrachochytrium</taxon>
    </lineage>
</organism>
<keyword evidence="4 10" id="KW-0813">Transport</keyword>
<proteinExistence type="inferred from homology"/>
<evidence type="ECO:0000256" key="9">
    <source>
        <dbReference type="ARBA" id="ARBA00043873"/>
    </source>
</evidence>
<evidence type="ECO:0000256" key="4">
    <source>
        <dbReference type="ARBA" id="ARBA00022448"/>
    </source>
</evidence>
<evidence type="ECO:0000313" key="14">
    <source>
        <dbReference type="EMBL" id="KAH6599259.1"/>
    </source>
</evidence>
<dbReference type="InterPro" id="IPR048369">
    <property type="entry name" value="COG6_C"/>
</dbReference>
<feature type="domain" description="Conserved Oligomeric Golgi complex subunit 6 C-terminal" evidence="13">
    <location>
        <begin position="208"/>
        <end position="679"/>
    </location>
</feature>
<feature type="coiled-coil region" evidence="11">
    <location>
        <begin position="98"/>
        <end position="125"/>
    </location>
</feature>
<evidence type="ECO:0000256" key="3">
    <source>
        <dbReference type="ARBA" id="ARBA00020973"/>
    </source>
</evidence>
<comment type="caution">
    <text evidence="14">The sequence shown here is derived from an EMBL/GenBank/DDBJ whole genome shotgun (WGS) entry which is preliminary data.</text>
</comment>
<evidence type="ECO:0000256" key="8">
    <source>
        <dbReference type="ARBA" id="ARBA00031348"/>
    </source>
</evidence>
<dbReference type="SMART" id="SM01087">
    <property type="entry name" value="COG6"/>
    <property type="match status" value="1"/>
</dbReference>
<evidence type="ECO:0000256" key="7">
    <source>
        <dbReference type="ARBA" id="ARBA00023136"/>
    </source>
</evidence>
<keyword evidence="5 10" id="KW-0653">Protein transport</keyword>
<evidence type="ECO:0000256" key="6">
    <source>
        <dbReference type="ARBA" id="ARBA00023034"/>
    </source>
</evidence>
<dbReference type="InterPro" id="IPR010490">
    <property type="entry name" value="COG6"/>
</dbReference>
<feature type="domain" description="Conserved oligomeric complex COG6 N-terminal" evidence="12">
    <location>
        <begin position="65"/>
        <end position="176"/>
    </location>
</feature>
<dbReference type="Proteomes" id="UP001648503">
    <property type="component" value="Unassembled WGS sequence"/>
</dbReference>
<dbReference type="Pfam" id="PF20653">
    <property type="entry name" value="COG6_C"/>
    <property type="match status" value="1"/>
</dbReference>
<protein>
    <recommendedName>
        <fullName evidence="3 10">Conserved oligomeric Golgi complex subunit 6</fullName>
        <shortName evidence="10">COG complex subunit 6</shortName>
    </recommendedName>
    <alternativeName>
        <fullName evidence="8 10">Component of oligomeric Golgi complex 6</fullName>
    </alternativeName>
</protein>
<comment type="subcellular location">
    <subcellularLocation>
        <location evidence="1 10">Golgi apparatus membrane</location>
        <topology evidence="1 10">Peripheral membrane protein</topology>
    </subcellularLocation>
</comment>
<name>A0ABQ8FKL2_9FUNG</name>
<comment type="subunit">
    <text evidence="10">Component of the conserved oligomeric Golgi complex.</text>
</comment>
<dbReference type="PANTHER" id="PTHR21506">
    <property type="entry name" value="COMPONENT OF OLIGOMERIC GOLGI COMPLEX 6"/>
    <property type="match status" value="1"/>
</dbReference>
<reference evidence="14 15" key="1">
    <citation type="submission" date="2021-02" db="EMBL/GenBank/DDBJ databases">
        <title>Variation within the Batrachochytrium salamandrivorans European outbreak.</title>
        <authorList>
            <person name="Kelly M."/>
            <person name="Pasmans F."/>
            <person name="Shea T.P."/>
            <person name="Munoz J.F."/>
            <person name="Carranza S."/>
            <person name="Cuomo C.A."/>
            <person name="Martel A."/>
        </authorList>
    </citation>
    <scope>NUCLEOTIDE SEQUENCE [LARGE SCALE GENOMIC DNA]</scope>
    <source>
        <strain evidence="14 15">AMFP18/2</strain>
    </source>
</reference>
<keyword evidence="7 10" id="KW-0472">Membrane</keyword>
<keyword evidence="6 10" id="KW-0333">Golgi apparatus</keyword>
<keyword evidence="11" id="KW-0175">Coiled coil</keyword>
<evidence type="ECO:0000259" key="13">
    <source>
        <dbReference type="Pfam" id="PF20653"/>
    </source>
</evidence>
<accession>A0ABQ8FKL2</accession>
<comment type="function">
    <text evidence="10">Acts as component of the peripheral membrane COG complex that is involved in intra-Golgi protein trafficking. COG is located at the cis-Golgi, and regulates tethering of retrograde intra-Golgi vesicles and possibly a number of other membrane trafficking events.</text>
</comment>
<evidence type="ECO:0000313" key="15">
    <source>
        <dbReference type="Proteomes" id="UP001648503"/>
    </source>
</evidence>
<evidence type="ECO:0000256" key="10">
    <source>
        <dbReference type="RuleBase" id="RU365075"/>
    </source>
</evidence>
<comment type="function">
    <text evidence="9">Acts as a component of the peripheral membrane COG complex that is involved in intra-Golgi protein trafficking. COG is located at the cis-Golgi, and regulates tethering of retrograde intra-Golgi vesicles and possibly a number of other membrane trafficking events.</text>
</comment>